<proteinExistence type="predicted"/>
<evidence type="ECO:0000313" key="1">
    <source>
        <dbReference type="EMBL" id="KAL0477556.1"/>
    </source>
</evidence>
<dbReference type="EMBL" id="JAOPGA020000192">
    <property type="protein sequence ID" value="KAL0477556.1"/>
    <property type="molecule type" value="Genomic_DNA"/>
</dbReference>
<evidence type="ECO:0000313" key="2">
    <source>
        <dbReference type="Proteomes" id="UP001431209"/>
    </source>
</evidence>
<organism evidence="1 2">
    <name type="scientific">Acrasis kona</name>
    <dbReference type="NCBI Taxonomy" id="1008807"/>
    <lineage>
        <taxon>Eukaryota</taxon>
        <taxon>Discoba</taxon>
        <taxon>Heterolobosea</taxon>
        <taxon>Tetramitia</taxon>
        <taxon>Eutetramitia</taxon>
        <taxon>Acrasidae</taxon>
        <taxon>Acrasis</taxon>
    </lineage>
</organism>
<sequence>MDTDTSSLVDTSSFAYEHDIDLSRDYDWEDDIDTSHVKSNQIVSAKLYFLMTNASENNVAQVYDITSYFQLNGIIKIKRTQVSLSFKDKDRLGGLLLNNDVTAGSLAWMIKVKVSNASNSRRILLYTSFLQSFTHMTLLHIVNTNHPIFRFTPYKRTYTNLSLSDRWHNGVGHNAPNSYPGVAMTPWVAPGPPHALVLLHYIINRGSFGNIVTLKRCNDVPPAAVPAPAAGIDYLSSVRNNILDTQFARYNN</sequence>
<protein>
    <submittedName>
        <fullName evidence="1">Pgm</fullName>
    </submittedName>
</protein>
<dbReference type="AlphaFoldDB" id="A0AAW2YKU9"/>
<dbReference type="Proteomes" id="UP001431209">
    <property type="component" value="Unassembled WGS sequence"/>
</dbReference>
<name>A0AAW2YKU9_9EUKA</name>
<comment type="caution">
    <text evidence="1">The sequence shown here is derived from an EMBL/GenBank/DDBJ whole genome shotgun (WGS) entry which is preliminary data.</text>
</comment>
<accession>A0AAW2YKU9</accession>
<gene>
    <name evidence="1" type="ORF">AKO1_005513</name>
</gene>
<keyword evidence="2" id="KW-1185">Reference proteome</keyword>
<reference evidence="1 2" key="1">
    <citation type="submission" date="2024-03" db="EMBL/GenBank/DDBJ databases">
        <title>The Acrasis kona genome and developmental transcriptomes reveal deep origins of eukaryotic multicellular pathways.</title>
        <authorList>
            <person name="Sheikh S."/>
            <person name="Fu C.-J."/>
            <person name="Brown M.W."/>
            <person name="Baldauf S.L."/>
        </authorList>
    </citation>
    <scope>NUCLEOTIDE SEQUENCE [LARGE SCALE GENOMIC DNA]</scope>
    <source>
        <strain evidence="1 2">ATCC MYA-3509</strain>
    </source>
</reference>